<reference evidence="1 4" key="2">
    <citation type="submission" date="2018-11" db="EMBL/GenBank/DDBJ databases">
        <title>Sequencing Av. paragallinarum serogroups.</title>
        <authorList>
            <person name="Hellmuth J.E."/>
            <person name="Boucher C.E."/>
            <person name="Cason E.D."/>
        </authorList>
    </citation>
    <scope>NUCLEOTIDE SEQUENCE [LARGE SCALE GENOMIC DNA]</scope>
    <source>
        <strain evidence="1 4">SA-3</strain>
    </source>
</reference>
<name>A0A0F5EZ28_AVIPA</name>
<evidence type="ECO:0000313" key="4">
    <source>
        <dbReference type="Proteomes" id="UP000294229"/>
    </source>
</evidence>
<reference evidence="2 3" key="1">
    <citation type="submission" date="2018-06" db="EMBL/GenBank/DDBJ databases">
        <authorList>
            <consortium name="Pathogen Informatics"/>
            <person name="Doyle S."/>
        </authorList>
    </citation>
    <scope>NUCLEOTIDE SEQUENCE [LARGE SCALE GENOMIC DNA]</scope>
    <source>
        <strain evidence="2 3">NCTC10926</strain>
    </source>
</reference>
<dbReference type="EMBL" id="RQXS01000012">
    <property type="protein sequence ID" value="RZN60257.1"/>
    <property type="molecule type" value="Genomic_DNA"/>
</dbReference>
<dbReference type="EMBL" id="UFSW01000001">
    <property type="protein sequence ID" value="SUU97699.1"/>
    <property type="molecule type" value="Genomic_DNA"/>
</dbReference>
<dbReference type="Proteomes" id="UP000254620">
    <property type="component" value="Unassembled WGS sequence"/>
</dbReference>
<sequence length="95" mass="10673">MSKVENEFNDIPLTDEELAQFRPVAEVMPAVFTKMVFEHTEAIKKSRGKQKAPTKQAVSLRLSPEVITAFKATGKGWQSRINDTLLKAIKTLEVN</sequence>
<proteinExistence type="predicted"/>
<accession>A0A0F5EZ28</accession>
<evidence type="ECO:0000313" key="3">
    <source>
        <dbReference type="Proteomes" id="UP000254620"/>
    </source>
</evidence>
<dbReference type="STRING" id="728.VY92_06935"/>
<organism evidence="1 4">
    <name type="scientific">Avibacterium paragallinarum</name>
    <name type="common">Haemophilus gallinarum</name>
    <dbReference type="NCBI Taxonomy" id="728"/>
    <lineage>
        <taxon>Bacteria</taxon>
        <taxon>Pseudomonadati</taxon>
        <taxon>Pseudomonadota</taxon>
        <taxon>Gammaproteobacteria</taxon>
        <taxon>Pasteurellales</taxon>
        <taxon>Pasteurellaceae</taxon>
        <taxon>Avibacterium</taxon>
    </lineage>
</organism>
<dbReference type="Proteomes" id="UP000294229">
    <property type="component" value="Unassembled WGS sequence"/>
</dbReference>
<dbReference type="RefSeq" id="WP_046098105.1">
    <property type="nucleotide sequence ID" value="NZ_LAEN01000027.1"/>
</dbReference>
<dbReference type="eggNOG" id="COG3514">
    <property type="taxonomic scope" value="Bacteria"/>
</dbReference>
<dbReference type="AlphaFoldDB" id="A0A0F5EZ28"/>
<dbReference type="OrthoDB" id="9796641at2"/>
<dbReference type="InterPro" id="IPR025528">
    <property type="entry name" value="BrnA_antitoxin"/>
</dbReference>
<evidence type="ECO:0000313" key="2">
    <source>
        <dbReference type="EMBL" id="SUU97699.1"/>
    </source>
</evidence>
<evidence type="ECO:0000313" key="1">
    <source>
        <dbReference type="EMBL" id="RZN60257.1"/>
    </source>
</evidence>
<dbReference type="Pfam" id="PF14384">
    <property type="entry name" value="BrnA_antitoxin"/>
    <property type="match status" value="1"/>
</dbReference>
<protein>
    <submittedName>
        <fullName evidence="1">Toxin-antitoxin system, antitoxin component</fullName>
    </submittedName>
</protein>
<gene>
    <name evidence="1" type="ORF">EIG79_04100</name>
    <name evidence="2" type="ORF">NCTC10926_01096</name>
</gene>